<dbReference type="EMBL" id="QLLO01000002">
    <property type="protein sequence ID" value="RAJ17002.1"/>
    <property type="molecule type" value="Genomic_DNA"/>
</dbReference>
<dbReference type="SUPFAM" id="SSF53756">
    <property type="entry name" value="UDP-Glycosyltransferase/glycogen phosphorylase"/>
    <property type="match status" value="1"/>
</dbReference>
<dbReference type="Pfam" id="PF00534">
    <property type="entry name" value="Glycos_transf_1"/>
    <property type="match status" value="1"/>
</dbReference>
<dbReference type="GO" id="GO:0016757">
    <property type="term" value="F:glycosyltransferase activity"/>
    <property type="evidence" value="ECO:0007669"/>
    <property type="project" value="InterPro"/>
</dbReference>
<dbReference type="Proteomes" id="UP000248703">
    <property type="component" value="Unassembled WGS sequence"/>
</dbReference>
<accession>A0A327RM80</accession>
<feature type="domain" description="Glycosyl transferase family 1" evidence="1">
    <location>
        <begin position="189"/>
        <end position="342"/>
    </location>
</feature>
<protein>
    <submittedName>
        <fullName evidence="3">Glycosyltransferase involved in cell wall biosynthesis</fullName>
    </submittedName>
</protein>
<reference evidence="3 4" key="1">
    <citation type="submission" date="2018-06" db="EMBL/GenBank/DDBJ databases">
        <title>Genomic Encyclopedia of Archaeal and Bacterial Type Strains, Phase II (KMG-II): from individual species to whole genera.</title>
        <authorList>
            <person name="Goeker M."/>
        </authorList>
    </citation>
    <scope>NUCLEOTIDE SEQUENCE [LARGE SCALE GENOMIC DNA]</scope>
    <source>
        <strain evidence="3 4">DSM 24464</strain>
    </source>
</reference>
<organism evidence="3 4">
    <name type="scientific">Olleya aquimaris</name>
    <dbReference type="NCBI Taxonomy" id="639310"/>
    <lineage>
        <taxon>Bacteria</taxon>
        <taxon>Pseudomonadati</taxon>
        <taxon>Bacteroidota</taxon>
        <taxon>Flavobacteriia</taxon>
        <taxon>Flavobacteriales</taxon>
        <taxon>Flavobacteriaceae</taxon>
    </lineage>
</organism>
<dbReference type="InterPro" id="IPR028098">
    <property type="entry name" value="Glyco_trans_4-like_N"/>
</dbReference>
<evidence type="ECO:0000313" key="4">
    <source>
        <dbReference type="Proteomes" id="UP000248703"/>
    </source>
</evidence>
<keyword evidence="4" id="KW-1185">Reference proteome</keyword>
<dbReference type="AlphaFoldDB" id="A0A327RM80"/>
<dbReference type="PANTHER" id="PTHR12526">
    <property type="entry name" value="GLYCOSYLTRANSFERASE"/>
    <property type="match status" value="1"/>
</dbReference>
<sequence>MNKPLVEHNKISALTGTRVLQLIDSLEAGGAERVAINFANALVGEVEGSFLCATRAEGLLKSSINSDVGYLYINKTKTIDFKAIRRLHRFVKDHHITIIHAHSTSYFLATIIKVLKPKLKLVWHDHYGKSEFLEQRPKGVLKICSYFFNHVFSVNSKLETWAKQYLKAKSVSYLPNFAIKNKIASTTNLKGEPGKRIVCLANLRPQKDHLNLLQAFKDVLKTHPDWTLHLVGQDFKDAYSKSVFKFINTNQLEYNVFVYGSCPDTSAILSQCTIGVLSSKSEGLPLALLEYGLAGLPVITTDVGDCNLVVSNRQEGLLIPSNNSLALEKALLEFITNPEKAKLASSTLHHKVELQFSEASAIKTIKAIYQSILV</sequence>
<keyword evidence="3" id="KW-0808">Transferase</keyword>
<name>A0A327RM80_9FLAO</name>
<evidence type="ECO:0000313" key="3">
    <source>
        <dbReference type="EMBL" id="RAJ17002.1"/>
    </source>
</evidence>
<feature type="domain" description="Glycosyltransferase subfamily 4-like N-terminal" evidence="2">
    <location>
        <begin position="29"/>
        <end position="176"/>
    </location>
</feature>
<comment type="caution">
    <text evidence="3">The sequence shown here is derived from an EMBL/GenBank/DDBJ whole genome shotgun (WGS) entry which is preliminary data.</text>
</comment>
<evidence type="ECO:0000259" key="1">
    <source>
        <dbReference type="Pfam" id="PF00534"/>
    </source>
</evidence>
<gene>
    <name evidence="3" type="ORF">LY08_00780</name>
</gene>
<proteinExistence type="predicted"/>
<evidence type="ECO:0000259" key="2">
    <source>
        <dbReference type="Pfam" id="PF13439"/>
    </source>
</evidence>
<dbReference type="InterPro" id="IPR001296">
    <property type="entry name" value="Glyco_trans_1"/>
</dbReference>
<dbReference type="Pfam" id="PF13439">
    <property type="entry name" value="Glyco_transf_4"/>
    <property type="match status" value="1"/>
</dbReference>
<dbReference type="Gene3D" id="3.40.50.2000">
    <property type="entry name" value="Glycogen Phosphorylase B"/>
    <property type="match status" value="2"/>
</dbReference>
<dbReference type="PANTHER" id="PTHR12526:SF630">
    <property type="entry name" value="GLYCOSYLTRANSFERASE"/>
    <property type="match status" value="1"/>
</dbReference>
<dbReference type="OrthoDB" id="823685at2"/>
<dbReference type="CDD" id="cd03811">
    <property type="entry name" value="GT4_GT28_WabH-like"/>
    <property type="match status" value="1"/>
</dbReference>